<organism evidence="1 2">
    <name type="scientific">Romboutsia timonensis</name>
    <dbReference type="NCBI Taxonomy" id="1776391"/>
    <lineage>
        <taxon>Bacteria</taxon>
        <taxon>Bacillati</taxon>
        <taxon>Bacillota</taxon>
        <taxon>Clostridia</taxon>
        <taxon>Peptostreptococcales</taxon>
        <taxon>Peptostreptococcaceae</taxon>
        <taxon>Romboutsia</taxon>
    </lineage>
</organism>
<dbReference type="EMBL" id="DYUB01000047">
    <property type="protein sequence ID" value="HJG95701.1"/>
    <property type="molecule type" value="Genomic_DNA"/>
</dbReference>
<evidence type="ECO:0000313" key="1">
    <source>
        <dbReference type="EMBL" id="HJG95701.1"/>
    </source>
</evidence>
<comment type="caution">
    <text evidence="1">The sequence shown here is derived from an EMBL/GenBank/DDBJ whole genome shotgun (WGS) entry which is preliminary data.</text>
</comment>
<reference evidence="1" key="1">
    <citation type="journal article" date="2021" name="PeerJ">
        <title>Extensive microbial diversity within the chicken gut microbiome revealed by metagenomics and culture.</title>
        <authorList>
            <person name="Gilroy R."/>
            <person name="Ravi A."/>
            <person name="Getino M."/>
            <person name="Pursley I."/>
            <person name="Horton D.L."/>
            <person name="Alikhan N.F."/>
            <person name="Baker D."/>
            <person name="Gharbi K."/>
            <person name="Hall N."/>
            <person name="Watson M."/>
            <person name="Adriaenssens E.M."/>
            <person name="Foster-Nyarko E."/>
            <person name="Jarju S."/>
            <person name="Secka A."/>
            <person name="Antonio M."/>
            <person name="Oren A."/>
            <person name="Chaudhuri R.R."/>
            <person name="La Ragione R."/>
            <person name="Hildebrand F."/>
            <person name="Pallen M.J."/>
        </authorList>
    </citation>
    <scope>NUCLEOTIDE SEQUENCE</scope>
    <source>
        <strain evidence="1">1277</strain>
    </source>
</reference>
<dbReference type="Proteomes" id="UP000776700">
    <property type="component" value="Unassembled WGS sequence"/>
</dbReference>
<dbReference type="AlphaFoldDB" id="A0A921MYJ1"/>
<name>A0A921MYJ1_9FIRM</name>
<evidence type="ECO:0000313" key="2">
    <source>
        <dbReference type="Proteomes" id="UP000776700"/>
    </source>
</evidence>
<gene>
    <name evidence="1" type="ORF">K8V90_01210</name>
</gene>
<protein>
    <submittedName>
        <fullName evidence="1">Uncharacterized protein</fullName>
    </submittedName>
</protein>
<reference evidence="1" key="2">
    <citation type="submission" date="2021-09" db="EMBL/GenBank/DDBJ databases">
        <authorList>
            <person name="Gilroy R."/>
        </authorList>
    </citation>
    <scope>NUCLEOTIDE SEQUENCE</scope>
    <source>
        <strain evidence="1">1277</strain>
    </source>
</reference>
<feature type="non-terminal residue" evidence="1">
    <location>
        <position position="1"/>
    </location>
</feature>
<proteinExistence type="predicted"/>
<sequence>EKLHNDISIEILKTINMYIESIKEIDIYNIEILKDINRKLEIINNLKDIKVGYFFLLENIYFDMKDLFEDLMLYKVTTIEYKEEIENIISLFNEDMLYEGIDFKYTLKESC</sequence>
<accession>A0A921MYJ1</accession>